<gene>
    <name evidence="1" type="ORF">AOXY_G38189</name>
    <name evidence="2" type="ORF">AOXY_G38191</name>
</gene>
<dbReference type="Proteomes" id="UP001230051">
    <property type="component" value="Unassembled WGS sequence"/>
</dbReference>
<dbReference type="EMBL" id="JAGXEW010000811">
    <property type="protein sequence ID" value="KAK1135331.1"/>
    <property type="molecule type" value="Genomic_DNA"/>
</dbReference>
<dbReference type="InterPro" id="IPR036890">
    <property type="entry name" value="HATPase_C_sf"/>
</dbReference>
<evidence type="ECO:0000313" key="1">
    <source>
        <dbReference type="EMBL" id="KAK1135331.1"/>
    </source>
</evidence>
<dbReference type="PANTHER" id="PTHR23336">
    <property type="entry name" value="ZINC FINGER CW-TYPE COILED-COIL DOMAIN PROTEIN 3"/>
    <property type="match status" value="1"/>
</dbReference>
<name>A0AAD8CDE9_ACIOX</name>
<reference evidence="2" key="1">
    <citation type="submission" date="2022-02" db="EMBL/GenBank/DDBJ databases">
        <title>Atlantic sturgeon de novo genome assembly.</title>
        <authorList>
            <person name="Stock M."/>
            <person name="Klopp C."/>
            <person name="Guiguen Y."/>
            <person name="Cabau C."/>
            <person name="Parinello H."/>
            <person name="Santidrian Yebra-Pimentel E."/>
            <person name="Kuhl H."/>
            <person name="Dirks R.P."/>
            <person name="Guessner J."/>
            <person name="Wuertz S."/>
            <person name="Du K."/>
            <person name="Schartl M."/>
        </authorList>
    </citation>
    <scope>NUCLEOTIDE SEQUENCE</scope>
    <source>
        <strain evidence="2">STURGEONOMICS-FGT-2020</strain>
        <tissue evidence="2">Whole blood</tissue>
    </source>
</reference>
<dbReference type="Gene3D" id="3.30.565.10">
    <property type="entry name" value="Histidine kinase-like ATPase, C-terminal domain"/>
    <property type="match status" value="1"/>
</dbReference>
<comment type="caution">
    <text evidence="2">The sequence shown here is derived from an EMBL/GenBank/DDBJ whole genome shotgun (WGS) entry which is preliminary data.</text>
</comment>
<dbReference type="GO" id="GO:0005654">
    <property type="term" value="C:nucleoplasm"/>
    <property type="evidence" value="ECO:0007669"/>
    <property type="project" value="TreeGrafter"/>
</dbReference>
<dbReference type="PANTHER" id="PTHR23336:SF22">
    <property type="entry name" value="MORC FAMILY CW-TYPE ZINC FINGER PROTEIN 4"/>
    <property type="match status" value="1"/>
</dbReference>
<dbReference type="AlphaFoldDB" id="A0AAD8CDE9"/>
<accession>A0AAD8CDE9</accession>
<dbReference type="SUPFAM" id="SSF55874">
    <property type="entry name" value="ATPase domain of HSP90 chaperone/DNA topoisomerase II/histidine kinase"/>
    <property type="match status" value="1"/>
</dbReference>
<dbReference type="EMBL" id="JAGXEW010000811">
    <property type="protein sequence ID" value="KAK1135333.1"/>
    <property type="molecule type" value="Genomic_DNA"/>
</dbReference>
<keyword evidence="3" id="KW-1185">Reference proteome</keyword>
<evidence type="ECO:0000313" key="2">
    <source>
        <dbReference type="EMBL" id="KAK1135333.1"/>
    </source>
</evidence>
<sequence length="88" mass="9765">MAKLSEHGIRLSCMSPSYLYSNSTSHTWPFSAIAELIDNACDPGVTAKQIWIDVVEIKGNLCLTFTDNGYGMTPSKLHKMLRPLVVSY</sequence>
<evidence type="ECO:0000313" key="3">
    <source>
        <dbReference type="Proteomes" id="UP001230051"/>
    </source>
</evidence>
<organism evidence="2 3">
    <name type="scientific">Acipenser oxyrinchus oxyrinchus</name>
    <dbReference type="NCBI Taxonomy" id="40147"/>
    <lineage>
        <taxon>Eukaryota</taxon>
        <taxon>Metazoa</taxon>
        <taxon>Chordata</taxon>
        <taxon>Craniata</taxon>
        <taxon>Vertebrata</taxon>
        <taxon>Euteleostomi</taxon>
        <taxon>Actinopterygii</taxon>
        <taxon>Chondrostei</taxon>
        <taxon>Acipenseriformes</taxon>
        <taxon>Acipenseridae</taxon>
        <taxon>Acipenser</taxon>
    </lineage>
</organism>
<proteinExistence type="predicted"/>
<dbReference type="InterPro" id="IPR045261">
    <property type="entry name" value="MORC_ATPase"/>
</dbReference>
<protein>
    <submittedName>
        <fullName evidence="2">Uncharacterized protein</fullName>
    </submittedName>
</protein>
<dbReference type="GO" id="GO:0016887">
    <property type="term" value="F:ATP hydrolysis activity"/>
    <property type="evidence" value="ECO:0007669"/>
    <property type="project" value="InterPro"/>
</dbReference>
<dbReference type="Pfam" id="PF13589">
    <property type="entry name" value="HATPase_c_3"/>
    <property type="match status" value="1"/>
</dbReference>